<proteinExistence type="predicted"/>
<evidence type="ECO:0000313" key="2">
    <source>
        <dbReference type="EMBL" id="NFN34414.1"/>
    </source>
</evidence>
<dbReference type="InterPro" id="IPR025051">
    <property type="entry name" value="DUF3990"/>
</dbReference>
<protein>
    <submittedName>
        <fullName evidence="2">DUF3990 domain-containing protein</fullName>
    </submittedName>
</protein>
<dbReference type="Pfam" id="PF13151">
    <property type="entry name" value="DUF3990"/>
    <property type="match status" value="1"/>
</dbReference>
<comment type="caution">
    <text evidence="2">The sequence shown here is derived from an EMBL/GenBank/DDBJ whole genome shotgun (WGS) entry which is preliminary data.</text>
</comment>
<name>A0A0M1LVW4_CLOBO</name>
<reference evidence="3 4" key="1">
    <citation type="submission" date="2019-04" db="EMBL/GenBank/DDBJ databases">
        <title>Genome sequencing of Clostridium botulinum Groups I-IV and Clostridium butyricum.</title>
        <authorList>
            <person name="Brunt J."/>
            <person name="Van Vliet A.H.M."/>
            <person name="Stringer S.C."/>
            <person name="Carter A.T."/>
            <person name="Peck M.W."/>
        </authorList>
    </citation>
    <scope>NUCLEOTIDE SEQUENCE [LARGE SCALE GENOMIC DNA]</scope>
    <source>
        <strain evidence="1 4">1605</strain>
        <strain evidence="2 3">CB-K-33E</strain>
    </source>
</reference>
<dbReference type="EMBL" id="SWVK01000005">
    <property type="protein sequence ID" value="NFN34414.1"/>
    <property type="molecule type" value="Genomic_DNA"/>
</dbReference>
<dbReference type="Proteomes" id="UP000476820">
    <property type="component" value="Unassembled WGS sequence"/>
</dbReference>
<dbReference type="EMBL" id="SWOV01000026">
    <property type="protein sequence ID" value="NFF88293.1"/>
    <property type="molecule type" value="Genomic_DNA"/>
</dbReference>
<dbReference type="AlphaFoldDB" id="A0A0M1LVW4"/>
<organism evidence="2 3">
    <name type="scientific">Clostridium botulinum</name>
    <dbReference type="NCBI Taxonomy" id="1491"/>
    <lineage>
        <taxon>Bacteria</taxon>
        <taxon>Bacillati</taxon>
        <taxon>Bacillota</taxon>
        <taxon>Clostridia</taxon>
        <taxon>Eubacteriales</taxon>
        <taxon>Clostridiaceae</taxon>
        <taxon>Clostridium</taxon>
    </lineage>
</organism>
<evidence type="ECO:0000313" key="4">
    <source>
        <dbReference type="Proteomes" id="UP000476820"/>
    </source>
</evidence>
<accession>A0A0M1LVW4</accession>
<sequence>MINGIDISLKNQIIYHGSNVEVMKPKIIKGRFTKDFGYGFYCTVKKEQAKRWSLRSECGIVSKYKFNLAKDLNIKIFDKMTEEWLDFIVKCRNGETHKYDIVEGPMADDQIYNYITQFIQGIINREQFWIMIKFNYPTHQICFCSEKSLSTLEYIGCDYYDE</sequence>
<dbReference type="Proteomes" id="UP000473681">
    <property type="component" value="Unassembled WGS sequence"/>
</dbReference>
<gene>
    <name evidence="1" type="ORF">FC774_10480</name>
    <name evidence="2" type="ORF">FDB51_04565</name>
</gene>
<dbReference type="RefSeq" id="WP_053342426.1">
    <property type="nucleotide sequence ID" value="NZ_LFPA01000116.1"/>
</dbReference>
<evidence type="ECO:0000313" key="1">
    <source>
        <dbReference type="EMBL" id="NFF88293.1"/>
    </source>
</evidence>
<evidence type="ECO:0000313" key="3">
    <source>
        <dbReference type="Proteomes" id="UP000473681"/>
    </source>
</evidence>
<dbReference type="OrthoDB" id="9813772at2"/>